<accession>A0ACC1X6Y7</accession>
<comment type="caution">
    <text evidence="1">The sequence shown here is derived from an EMBL/GenBank/DDBJ whole genome shotgun (WGS) entry which is preliminary data.</text>
</comment>
<sequence length="671" mass="76110">MRHPWRFLLFRNYPRSSLQFAASSHHLQVHINPSSVLHEYLHTLSSVVPTRSYSSGSSSSQITTFYSRFINLVGLKNSNFRNPVIRSFSSEPAVEQKESDVTVASDIFCKFSDVNDISKELELNGAVFTHEMVLRVLKNLQSSPDVARRFFNWVLERERERLSSKSYNLMLRILGVNGFVEEFWHLVDAMKKKGYGVSSYVRDKMTEKFEKEGSDNDLEKLKAIFATGSIDNSAEQVSSKICKVIKSEVWSDDVERKLKDLKANFSSDLVKCVVGSLSNEPMKALIFFRWTEESGLVKHDESSHNVMARVLGREDCIDRFWKVVDEMRSTGYEMEMGTYDKVYWRFCERKMVKDAVDLYEFAMAGNNKPSVSCCTFLLRKIVVSKQLDMGLFSKVVRTFTENGNVLTDAMLNSVLKALTSVSRFGECNKILKVMEEVGFVASSNMKSKIVFRLSSDGRKDETNEFMNHIEDSGSNLGASTWVSLIEGDCVAGDLEKARYDFQKMLEKEGPPHAGRALELLVNAYCRKNRAIDAWKLVHDYANENQLMPRHTTCKELIKELLVQGGFKDALSLMSLMKDNGFPPFLDPFIKYVSKSGTADDAITFLKAITSKRFPSTAVVLRLFEAFFQARRHSEAQDLLSKCPGYIRNHADVLNLFYSKKSGGRSAAAVAA</sequence>
<evidence type="ECO:0000313" key="2">
    <source>
        <dbReference type="Proteomes" id="UP001164539"/>
    </source>
</evidence>
<name>A0ACC1X6Y7_MELAZ</name>
<reference evidence="1 2" key="1">
    <citation type="journal article" date="2023" name="Science">
        <title>Complex scaffold remodeling in plant triterpene biosynthesis.</title>
        <authorList>
            <person name="De La Pena R."/>
            <person name="Hodgson H."/>
            <person name="Liu J.C."/>
            <person name="Stephenson M.J."/>
            <person name="Martin A.C."/>
            <person name="Owen C."/>
            <person name="Harkess A."/>
            <person name="Leebens-Mack J."/>
            <person name="Jimenez L.E."/>
            <person name="Osbourn A."/>
            <person name="Sattely E.S."/>
        </authorList>
    </citation>
    <scope>NUCLEOTIDE SEQUENCE [LARGE SCALE GENOMIC DNA]</scope>
    <source>
        <strain evidence="2">cv. JPN11</strain>
        <tissue evidence="1">Leaf</tissue>
    </source>
</reference>
<gene>
    <name evidence="1" type="ORF">OWV82_020733</name>
</gene>
<dbReference type="EMBL" id="CM051404">
    <property type="protein sequence ID" value="KAJ4707176.1"/>
    <property type="molecule type" value="Genomic_DNA"/>
</dbReference>
<protein>
    <submittedName>
        <fullName evidence="1">Pentatricopeptide repeat-containing protein</fullName>
    </submittedName>
</protein>
<proteinExistence type="predicted"/>
<dbReference type="Proteomes" id="UP001164539">
    <property type="component" value="Chromosome 11"/>
</dbReference>
<keyword evidence="2" id="KW-1185">Reference proteome</keyword>
<organism evidence="1 2">
    <name type="scientific">Melia azedarach</name>
    <name type="common">Chinaberry tree</name>
    <dbReference type="NCBI Taxonomy" id="155640"/>
    <lineage>
        <taxon>Eukaryota</taxon>
        <taxon>Viridiplantae</taxon>
        <taxon>Streptophyta</taxon>
        <taxon>Embryophyta</taxon>
        <taxon>Tracheophyta</taxon>
        <taxon>Spermatophyta</taxon>
        <taxon>Magnoliopsida</taxon>
        <taxon>eudicotyledons</taxon>
        <taxon>Gunneridae</taxon>
        <taxon>Pentapetalae</taxon>
        <taxon>rosids</taxon>
        <taxon>malvids</taxon>
        <taxon>Sapindales</taxon>
        <taxon>Meliaceae</taxon>
        <taxon>Melia</taxon>
    </lineage>
</organism>
<evidence type="ECO:0000313" key="1">
    <source>
        <dbReference type="EMBL" id="KAJ4707176.1"/>
    </source>
</evidence>